<evidence type="ECO:0000256" key="2">
    <source>
        <dbReference type="ARBA" id="ARBA00016337"/>
    </source>
</evidence>
<dbReference type="SUPFAM" id="SSF143631">
    <property type="entry name" value="ApbE-like"/>
    <property type="match status" value="1"/>
</dbReference>
<dbReference type="GO" id="GO:0016740">
    <property type="term" value="F:transferase activity"/>
    <property type="evidence" value="ECO:0007669"/>
    <property type="project" value="UniProtKB-UniRule"/>
</dbReference>
<dbReference type="OrthoDB" id="9778595at2"/>
<dbReference type="GO" id="GO:0046872">
    <property type="term" value="F:metal ion binding"/>
    <property type="evidence" value="ECO:0007669"/>
    <property type="project" value="UniProtKB-UniRule"/>
</dbReference>
<dbReference type="Pfam" id="PF02424">
    <property type="entry name" value="ApbE"/>
    <property type="match status" value="1"/>
</dbReference>
<evidence type="ECO:0000256" key="3">
    <source>
        <dbReference type="ARBA" id="ARBA00022630"/>
    </source>
</evidence>
<evidence type="ECO:0000313" key="13">
    <source>
        <dbReference type="Proteomes" id="UP000464318"/>
    </source>
</evidence>
<gene>
    <name evidence="12" type="ORF">DBX24_04140</name>
</gene>
<evidence type="ECO:0000256" key="1">
    <source>
        <dbReference type="ARBA" id="ARBA00011955"/>
    </source>
</evidence>
<comment type="catalytic activity">
    <reaction evidence="9 10">
        <text>L-threonyl-[protein] + FAD = FMN-L-threonyl-[protein] + AMP + H(+)</text>
        <dbReference type="Rhea" id="RHEA:36847"/>
        <dbReference type="Rhea" id="RHEA-COMP:11060"/>
        <dbReference type="Rhea" id="RHEA-COMP:11061"/>
        <dbReference type="ChEBI" id="CHEBI:15378"/>
        <dbReference type="ChEBI" id="CHEBI:30013"/>
        <dbReference type="ChEBI" id="CHEBI:57692"/>
        <dbReference type="ChEBI" id="CHEBI:74257"/>
        <dbReference type="ChEBI" id="CHEBI:456215"/>
        <dbReference type="EC" id="2.7.1.180"/>
    </reaction>
</comment>
<accession>A0A6P1QVT7</accession>
<keyword evidence="13" id="KW-1185">Reference proteome</keyword>
<comment type="cofactor">
    <cofactor evidence="11">
        <name>Mg(2+)</name>
        <dbReference type="ChEBI" id="CHEBI:18420"/>
    </cofactor>
    <cofactor evidence="11">
        <name>Mn(2+)</name>
        <dbReference type="ChEBI" id="CHEBI:29035"/>
    </cofactor>
    <text evidence="11">Magnesium. Can also use manganese.</text>
</comment>
<keyword evidence="7 10" id="KW-0460">Magnesium</keyword>
<dbReference type="AlphaFoldDB" id="A0A6P1QVT7"/>
<dbReference type="Proteomes" id="UP000464318">
    <property type="component" value="Chromosome"/>
</dbReference>
<evidence type="ECO:0000256" key="11">
    <source>
        <dbReference type="PIRSR" id="PIRSR006268-2"/>
    </source>
</evidence>
<reference evidence="12 13" key="1">
    <citation type="submission" date="2018-04" db="EMBL/GenBank/DDBJ databases">
        <title>Characteristic and Complete Genome Sequencing of A Novel Member of Infective Endocarditis Causative Bacteria: Bergeyella cardium QL-PH.</title>
        <authorList>
            <person name="Pan H."/>
            <person name="Sun E."/>
            <person name="Zhang Y."/>
        </authorList>
    </citation>
    <scope>NUCLEOTIDE SEQUENCE [LARGE SCALE GENOMIC DNA]</scope>
    <source>
        <strain evidence="12 13">HPQL</strain>
    </source>
</reference>
<organism evidence="12 13">
    <name type="scientific">Bergeyella cardium</name>
    <dbReference type="NCBI Taxonomy" id="1585976"/>
    <lineage>
        <taxon>Bacteria</taxon>
        <taxon>Pseudomonadati</taxon>
        <taxon>Bacteroidota</taxon>
        <taxon>Flavobacteriia</taxon>
        <taxon>Flavobacteriales</taxon>
        <taxon>Weeksellaceae</taxon>
        <taxon>Bergeyella</taxon>
    </lineage>
</organism>
<evidence type="ECO:0000256" key="8">
    <source>
        <dbReference type="ARBA" id="ARBA00031306"/>
    </source>
</evidence>
<evidence type="ECO:0000313" key="12">
    <source>
        <dbReference type="EMBL" id="QHN65143.1"/>
    </source>
</evidence>
<keyword evidence="5 10" id="KW-0479">Metal-binding</keyword>
<evidence type="ECO:0000256" key="5">
    <source>
        <dbReference type="ARBA" id="ARBA00022723"/>
    </source>
</evidence>
<feature type="binding site" evidence="11">
    <location>
        <position position="166"/>
    </location>
    <ligand>
        <name>Mg(2+)</name>
        <dbReference type="ChEBI" id="CHEBI:18420"/>
    </ligand>
</feature>
<protein>
    <recommendedName>
        <fullName evidence="2 10">FAD:protein FMN transferase</fullName>
        <ecNumber evidence="1 10">2.7.1.180</ecNumber>
    </recommendedName>
    <alternativeName>
        <fullName evidence="8 10">Flavin transferase</fullName>
    </alternativeName>
</protein>
<evidence type="ECO:0000256" key="7">
    <source>
        <dbReference type="ARBA" id="ARBA00022842"/>
    </source>
</evidence>
<dbReference type="EC" id="2.7.1.180" evidence="1 10"/>
<comment type="similarity">
    <text evidence="10">Belongs to the ApbE family.</text>
</comment>
<dbReference type="InterPro" id="IPR003374">
    <property type="entry name" value="ApbE-like_sf"/>
</dbReference>
<dbReference type="PANTHER" id="PTHR30040:SF2">
    <property type="entry name" value="FAD:PROTEIN FMN TRANSFERASE"/>
    <property type="match status" value="1"/>
</dbReference>
<evidence type="ECO:0000256" key="6">
    <source>
        <dbReference type="ARBA" id="ARBA00022827"/>
    </source>
</evidence>
<evidence type="ECO:0000256" key="10">
    <source>
        <dbReference type="PIRNR" id="PIRNR006268"/>
    </source>
</evidence>
<dbReference type="KEGG" id="bcad:DBX24_04140"/>
<feature type="binding site" evidence="11">
    <location>
        <position position="282"/>
    </location>
    <ligand>
        <name>Mg(2+)</name>
        <dbReference type="ChEBI" id="CHEBI:18420"/>
    </ligand>
</feature>
<keyword evidence="6 10" id="KW-0274">FAD</keyword>
<dbReference type="PANTHER" id="PTHR30040">
    <property type="entry name" value="THIAMINE BIOSYNTHESIS LIPOPROTEIN APBE"/>
    <property type="match status" value="1"/>
</dbReference>
<keyword evidence="3 10" id="KW-0285">Flavoprotein</keyword>
<evidence type="ECO:0000256" key="9">
    <source>
        <dbReference type="ARBA" id="ARBA00048540"/>
    </source>
</evidence>
<dbReference type="InterPro" id="IPR024932">
    <property type="entry name" value="ApbE"/>
</dbReference>
<proteinExistence type="inferred from homology"/>
<dbReference type="Gene3D" id="3.10.520.10">
    <property type="entry name" value="ApbE-like domains"/>
    <property type="match status" value="1"/>
</dbReference>
<sequence length="321" mass="35253">MKTLAIFLLSLQITYAQTARHRTIMLMGSRFDITIVDKDSTAAEEKINIAIAEISRIENLISEWRASTEISEVNKNAGIRPVKVSPEVIKLTERALWFSKITDGAFDISIAAMDKIWRFDDSMDTPPTPQQVKASIRNVGYKNIIINRKKSTIFLKNKGMKIGFGATGKSYSADKTKALMQQLGVQAGIINASGDIALWGTQPDGSAWTVGIADPFQSGEVLKVLKLRNTAIVTSGDYQKFVEFGGKRYSHIINPKTGYPSTGLTSVTITGENAETANGLSTSVMVLGKEKGLRLLKKFPSYQYLIIEDNGNITQSTGFDQ</sequence>
<dbReference type="EMBL" id="CP029149">
    <property type="protein sequence ID" value="QHN65143.1"/>
    <property type="molecule type" value="Genomic_DNA"/>
</dbReference>
<keyword evidence="4 10" id="KW-0808">Transferase</keyword>
<dbReference type="PIRSF" id="PIRSF006268">
    <property type="entry name" value="ApbE"/>
    <property type="match status" value="1"/>
</dbReference>
<name>A0A6P1QVT7_9FLAO</name>
<evidence type="ECO:0000256" key="4">
    <source>
        <dbReference type="ARBA" id="ARBA00022679"/>
    </source>
</evidence>
<dbReference type="RefSeq" id="WP_160224055.1">
    <property type="nucleotide sequence ID" value="NZ_CP029149.1"/>
</dbReference>